<gene>
    <name evidence="1" type="ORF">C4F40_02740</name>
</gene>
<dbReference type="RefSeq" id="WP_196938658.1">
    <property type="nucleotide sequence ID" value="NZ_MU158689.1"/>
</dbReference>
<organism evidence="1 2">
    <name type="scientific">Sphingobacterium pedocola</name>
    <dbReference type="NCBI Taxonomy" id="2082722"/>
    <lineage>
        <taxon>Bacteria</taxon>
        <taxon>Pseudomonadati</taxon>
        <taxon>Bacteroidota</taxon>
        <taxon>Sphingobacteriia</taxon>
        <taxon>Sphingobacteriales</taxon>
        <taxon>Sphingobacteriaceae</taxon>
        <taxon>Sphingobacterium</taxon>
    </lineage>
</organism>
<proteinExistence type="predicted"/>
<accession>A0ABR9T2R6</accession>
<protein>
    <submittedName>
        <fullName evidence="1">Uncharacterized protein</fullName>
    </submittedName>
</protein>
<dbReference type="Proteomes" id="UP000618319">
    <property type="component" value="Unassembled WGS sequence"/>
</dbReference>
<reference evidence="1 2" key="1">
    <citation type="submission" date="2018-02" db="EMBL/GenBank/DDBJ databases">
        <title>Sphingobacterium KA21.</title>
        <authorList>
            <person name="Vasarhelyi B.M."/>
            <person name="Deshmukh S."/>
            <person name="Balint B."/>
            <person name="Kukolya J."/>
        </authorList>
    </citation>
    <scope>NUCLEOTIDE SEQUENCE [LARGE SCALE GENOMIC DNA]</scope>
    <source>
        <strain evidence="1 2">Ka21</strain>
    </source>
</reference>
<evidence type="ECO:0000313" key="1">
    <source>
        <dbReference type="EMBL" id="MBE8719641.1"/>
    </source>
</evidence>
<evidence type="ECO:0000313" key="2">
    <source>
        <dbReference type="Proteomes" id="UP000618319"/>
    </source>
</evidence>
<name>A0ABR9T2R6_9SPHI</name>
<comment type="caution">
    <text evidence="1">The sequence shown here is derived from an EMBL/GenBank/DDBJ whole genome shotgun (WGS) entry which is preliminary data.</text>
</comment>
<sequence>MGVYHGALIDPNWLAENGTRDRNDEPWEQQAISVGRKHAKILLKQGKYFENKSFGRKNKL</sequence>
<dbReference type="EMBL" id="PSKQ01000013">
    <property type="protein sequence ID" value="MBE8719641.1"/>
    <property type="molecule type" value="Genomic_DNA"/>
</dbReference>
<keyword evidence="2" id="KW-1185">Reference proteome</keyword>